<dbReference type="Proteomes" id="UP001276659">
    <property type="component" value="Unassembled WGS sequence"/>
</dbReference>
<evidence type="ECO:0000313" key="10">
    <source>
        <dbReference type="Proteomes" id="UP001276659"/>
    </source>
</evidence>
<dbReference type="GO" id="GO:0015174">
    <property type="term" value="F:basic amino acid transmembrane transporter activity"/>
    <property type="evidence" value="ECO:0007669"/>
    <property type="project" value="TreeGrafter"/>
</dbReference>
<evidence type="ECO:0000259" key="8">
    <source>
        <dbReference type="PROSITE" id="PS50850"/>
    </source>
</evidence>
<proteinExistence type="predicted"/>
<comment type="subcellular location">
    <subcellularLocation>
        <location evidence="1">Endomembrane system</location>
        <topology evidence="1">Multi-pass membrane protein</topology>
    </subcellularLocation>
</comment>
<feature type="transmembrane region" description="Helical" evidence="7">
    <location>
        <begin position="461"/>
        <end position="482"/>
    </location>
</feature>
<feature type="region of interest" description="Disordered" evidence="6">
    <location>
        <begin position="1"/>
        <end position="22"/>
    </location>
</feature>
<feature type="transmembrane region" description="Helical" evidence="7">
    <location>
        <begin position="528"/>
        <end position="551"/>
    </location>
</feature>
<feature type="domain" description="Major facilitator superfamily (MFS) profile" evidence="8">
    <location>
        <begin position="65"/>
        <end position="555"/>
    </location>
</feature>
<dbReference type="InterPro" id="IPR011701">
    <property type="entry name" value="MFS"/>
</dbReference>
<gene>
    <name evidence="9" type="ORF">OEA41_006452</name>
</gene>
<dbReference type="AlphaFoldDB" id="A0AAD9ZBL6"/>
<dbReference type="PANTHER" id="PTHR23501">
    <property type="entry name" value="MAJOR FACILITATOR SUPERFAMILY"/>
    <property type="match status" value="1"/>
</dbReference>
<evidence type="ECO:0000256" key="1">
    <source>
        <dbReference type="ARBA" id="ARBA00004127"/>
    </source>
</evidence>
<dbReference type="GO" id="GO:0000329">
    <property type="term" value="C:fungal-type vacuole membrane"/>
    <property type="evidence" value="ECO:0007669"/>
    <property type="project" value="TreeGrafter"/>
</dbReference>
<feature type="compositionally biased region" description="Low complexity" evidence="6">
    <location>
        <begin position="1"/>
        <end position="19"/>
    </location>
</feature>
<keyword evidence="5 7" id="KW-0472">Membrane</keyword>
<feature type="transmembrane region" description="Helical" evidence="7">
    <location>
        <begin position="62"/>
        <end position="84"/>
    </location>
</feature>
<feature type="transmembrane region" description="Helical" evidence="7">
    <location>
        <begin position="422"/>
        <end position="449"/>
    </location>
</feature>
<evidence type="ECO:0000256" key="7">
    <source>
        <dbReference type="SAM" id="Phobius"/>
    </source>
</evidence>
<keyword evidence="3 7" id="KW-0812">Transmembrane</keyword>
<feature type="transmembrane region" description="Helical" evidence="7">
    <location>
        <begin position="155"/>
        <end position="175"/>
    </location>
</feature>
<evidence type="ECO:0000256" key="4">
    <source>
        <dbReference type="ARBA" id="ARBA00022989"/>
    </source>
</evidence>
<feature type="transmembrane region" description="Helical" evidence="7">
    <location>
        <begin position="259"/>
        <end position="279"/>
    </location>
</feature>
<organism evidence="9 10">
    <name type="scientific">Lepraria neglecta</name>
    <dbReference type="NCBI Taxonomy" id="209136"/>
    <lineage>
        <taxon>Eukaryota</taxon>
        <taxon>Fungi</taxon>
        <taxon>Dikarya</taxon>
        <taxon>Ascomycota</taxon>
        <taxon>Pezizomycotina</taxon>
        <taxon>Lecanoromycetes</taxon>
        <taxon>OSLEUM clade</taxon>
        <taxon>Lecanoromycetidae</taxon>
        <taxon>Lecanorales</taxon>
        <taxon>Lecanorineae</taxon>
        <taxon>Stereocaulaceae</taxon>
        <taxon>Lepraria</taxon>
    </lineage>
</organism>
<name>A0AAD9ZBL6_9LECA</name>
<dbReference type="EMBL" id="JASNWA010000007">
    <property type="protein sequence ID" value="KAK3173123.1"/>
    <property type="molecule type" value="Genomic_DNA"/>
</dbReference>
<dbReference type="GO" id="GO:0012505">
    <property type="term" value="C:endomembrane system"/>
    <property type="evidence" value="ECO:0007669"/>
    <property type="project" value="UniProtKB-SubCell"/>
</dbReference>
<feature type="transmembrane region" description="Helical" evidence="7">
    <location>
        <begin position="364"/>
        <end position="386"/>
    </location>
</feature>
<feature type="transmembrane region" description="Helical" evidence="7">
    <location>
        <begin position="130"/>
        <end position="149"/>
    </location>
</feature>
<accession>A0AAD9ZBL6</accession>
<evidence type="ECO:0000256" key="2">
    <source>
        <dbReference type="ARBA" id="ARBA00022448"/>
    </source>
</evidence>
<dbReference type="Pfam" id="PF07690">
    <property type="entry name" value="MFS_1"/>
    <property type="match status" value="1"/>
</dbReference>
<evidence type="ECO:0000256" key="3">
    <source>
        <dbReference type="ARBA" id="ARBA00022692"/>
    </source>
</evidence>
<dbReference type="PANTHER" id="PTHR23501:SF191">
    <property type="entry name" value="VACUOLAR BASIC AMINO ACID TRANSPORTER 4"/>
    <property type="match status" value="1"/>
</dbReference>
<dbReference type="SUPFAM" id="SSF103473">
    <property type="entry name" value="MFS general substrate transporter"/>
    <property type="match status" value="1"/>
</dbReference>
<keyword evidence="10" id="KW-1185">Reference proteome</keyword>
<protein>
    <recommendedName>
        <fullName evidence="8">Major facilitator superfamily (MFS) profile domain-containing protein</fullName>
    </recommendedName>
</protein>
<dbReference type="Gene3D" id="1.20.1250.20">
    <property type="entry name" value="MFS general substrate transporter like domains"/>
    <property type="match status" value="2"/>
</dbReference>
<dbReference type="InterPro" id="IPR020846">
    <property type="entry name" value="MFS_dom"/>
</dbReference>
<feature type="transmembrane region" description="Helical" evidence="7">
    <location>
        <begin position="398"/>
        <end position="416"/>
    </location>
</feature>
<dbReference type="PROSITE" id="PS50850">
    <property type="entry name" value="MFS"/>
    <property type="match status" value="1"/>
</dbReference>
<keyword evidence="4 7" id="KW-1133">Transmembrane helix</keyword>
<evidence type="ECO:0000256" key="5">
    <source>
        <dbReference type="ARBA" id="ARBA00023136"/>
    </source>
</evidence>
<feature type="transmembrane region" description="Helical" evidence="7">
    <location>
        <begin position="90"/>
        <end position="109"/>
    </location>
</feature>
<keyword evidence="2" id="KW-0813">Transport</keyword>
<feature type="transmembrane region" description="Helical" evidence="7">
    <location>
        <begin position="291"/>
        <end position="309"/>
    </location>
</feature>
<evidence type="ECO:0000313" key="9">
    <source>
        <dbReference type="EMBL" id="KAK3173123.1"/>
    </source>
</evidence>
<feature type="transmembrane region" description="Helical" evidence="7">
    <location>
        <begin position="216"/>
        <end position="238"/>
    </location>
</feature>
<evidence type="ECO:0000256" key="6">
    <source>
        <dbReference type="SAM" id="MobiDB-lite"/>
    </source>
</evidence>
<reference evidence="9" key="1">
    <citation type="submission" date="2022-11" db="EMBL/GenBank/DDBJ databases">
        <title>Chromosomal genome sequence assembly and mating type (MAT) locus characterization of the leprose asexual lichenized fungus Lepraria neglecta (Nyl.) Erichsen.</title>
        <authorList>
            <person name="Allen J.L."/>
            <person name="Pfeffer B."/>
        </authorList>
    </citation>
    <scope>NUCLEOTIDE SEQUENCE</scope>
    <source>
        <strain evidence="9">Allen 5258</strain>
    </source>
</reference>
<sequence length="577" mass="61927">MSESGSSSSGRQSRVPSVSTLTSIEESSPLLATLSNDGFKSYGSGDGATEAADSEQLSTSKLLWIMSSVWIGTLLSSLDGTIMATLAAPIATSFNSLSLLAWLATAYLIGQAATQPLSGKLTDIFSRSSGLVVSNCLFALGNLICGFAEEEWTMILGRVLAGVGGGCLNSIATMIASDFIPLRQRGLWQGIGNVFWGLGNGLGGVVGGYINDTWHWKIAFLAQVPFTLISLLIIWFQLDTIRSKSSPTHISVRALISRVDFLGSFTLVSALALLLLGLTTGGNIVPWTHPLASVSLPLAAAFFCIFIFVEHKIAREPILPLHFLRDRTVLCACLTNWFFHLTTYVFMFYIPIYYRARGASTTQAGAALIPFSITFPIGSLGAGIITTKTGKYKRLLRAILLLMVLGTISSCTNRLSTPLWPAMIELAIVGLATGAMLTITLLALISAVDPSEQAVVTSLSYVFRSTGSVVGLALASAVYQAVLENDLWRKIGDQKNAADVIRSIKDSLDEIDRLPSQIQWAVRSSYMVALRATFTTSAAFAVMALVSGLLIRELKLHSTLSREEEEDALPEGEPFGK</sequence>
<dbReference type="InterPro" id="IPR036259">
    <property type="entry name" value="MFS_trans_sf"/>
</dbReference>
<comment type="caution">
    <text evidence="9">The sequence shown here is derived from an EMBL/GenBank/DDBJ whole genome shotgun (WGS) entry which is preliminary data.</text>
</comment>
<feature type="transmembrane region" description="Helical" evidence="7">
    <location>
        <begin position="329"/>
        <end position="352"/>
    </location>
</feature>